<feature type="domain" description="Low molecular weight protein antigen 6 PH" evidence="3">
    <location>
        <begin position="75"/>
        <end position="147"/>
    </location>
</feature>
<comment type="caution">
    <text evidence="4">The sequence shown here is derived from an EMBL/GenBank/DDBJ whole genome shotgun (WGS) entry which is preliminary data.</text>
</comment>
<evidence type="ECO:0000313" key="5">
    <source>
        <dbReference type="Proteomes" id="UP000015001"/>
    </source>
</evidence>
<dbReference type="OrthoDB" id="4337405at2"/>
<evidence type="ECO:0000259" key="3">
    <source>
        <dbReference type="Pfam" id="PF10756"/>
    </source>
</evidence>
<reference evidence="4 5" key="1">
    <citation type="submission" date="2013-02" db="EMBL/GenBank/DDBJ databases">
        <title>Draft Genome Sequence of Streptomyces afghaniensis, Which Produces Compounds of the Julimycin B-Complex.</title>
        <authorList>
            <person name="Gruening B.A."/>
            <person name="Praeg A."/>
            <person name="Erxleben A."/>
            <person name="Guenther S."/>
            <person name="Fiedler H.-P."/>
            <person name="Goodfellow M."/>
            <person name="Mueller M."/>
        </authorList>
    </citation>
    <scope>NUCLEOTIDE SEQUENCE [LARGE SCALE GENOMIC DNA]</scope>
    <source>
        <strain evidence="4 5">772</strain>
    </source>
</reference>
<sequence length="241" mass="25525">MTSPESQSPAPQPPEPESKDRVYRSVPAIAGGALLLAIAGWLGIDAIVSGEGRTPWMALAVLILIVPLVAAFTLRPAVYAGDDRLRIRNPFRVIVVPWGQVASLKSAYSNEVITESGAKYQLWAVPVSLRARKKAARREMRATAQARREMGRDEGRGSALGMRAGLGGLGSGHGQGLGGGPVADGPVRAETDRIMDELRGLHEARHQAETAQGEVTVRWAYEVMGPAVAGALLVLILVVVG</sequence>
<dbReference type="Proteomes" id="UP000015001">
    <property type="component" value="Unassembled WGS sequence"/>
</dbReference>
<dbReference type="RefSeq" id="WP_020274369.1">
    <property type="nucleotide sequence ID" value="NZ_KE354257.1"/>
</dbReference>
<feature type="transmembrane region" description="Helical" evidence="2">
    <location>
        <begin position="56"/>
        <end position="78"/>
    </location>
</feature>
<accession>S4MUR7</accession>
<name>S4MUR7_9ACTN</name>
<feature type="region of interest" description="Disordered" evidence="1">
    <location>
        <begin position="1"/>
        <end position="21"/>
    </location>
</feature>
<keyword evidence="2" id="KW-0472">Membrane</keyword>
<organism evidence="4 5">
    <name type="scientific">Streptomyces afghaniensis 772</name>
    <dbReference type="NCBI Taxonomy" id="1283301"/>
    <lineage>
        <taxon>Bacteria</taxon>
        <taxon>Bacillati</taxon>
        <taxon>Actinomycetota</taxon>
        <taxon>Actinomycetes</taxon>
        <taxon>Kitasatosporales</taxon>
        <taxon>Streptomycetaceae</taxon>
        <taxon>Streptomyces</taxon>
    </lineage>
</organism>
<keyword evidence="2" id="KW-1133">Transmembrane helix</keyword>
<dbReference type="PATRIC" id="fig|1283301.3.peg.5457"/>
<feature type="transmembrane region" description="Helical" evidence="2">
    <location>
        <begin position="26"/>
        <end position="44"/>
    </location>
</feature>
<evidence type="ECO:0000256" key="2">
    <source>
        <dbReference type="SAM" id="Phobius"/>
    </source>
</evidence>
<dbReference type="EMBL" id="AOPY01001498">
    <property type="protein sequence ID" value="EPJ37447.1"/>
    <property type="molecule type" value="Genomic_DNA"/>
</dbReference>
<feature type="transmembrane region" description="Helical" evidence="2">
    <location>
        <begin position="219"/>
        <end position="240"/>
    </location>
</feature>
<dbReference type="Pfam" id="PF10756">
    <property type="entry name" value="bPH_6"/>
    <property type="match status" value="1"/>
</dbReference>
<keyword evidence="2" id="KW-0812">Transmembrane</keyword>
<protein>
    <recommendedName>
        <fullName evidence="3">Low molecular weight protein antigen 6 PH domain-containing protein</fullName>
    </recommendedName>
</protein>
<keyword evidence="5" id="KW-1185">Reference proteome</keyword>
<gene>
    <name evidence="4" type="ORF">STAFG_5490</name>
</gene>
<dbReference type="InterPro" id="IPR019692">
    <property type="entry name" value="CFP-6_PH"/>
</dbReference>
<evidence type="ECO:0000313" key="4">
    <source>
        <dbReference type="EMBL" id="EPJ37447.1"/>
    </source>
</evidence>
<evidence type="ECO:0000256" key="1">
    <source>
        <dbReference type="SAM" id="MobiDB-lite"/>
    </source>
</evidence>
<proteinExistence type="predicted"/>
<dbReference type="AlphaFoldDB" id="S4MUR7"/>
<dbReference type="HOGENOM" id="CLU_086376_0_0_11"/>